<keyword evidence="2" id="KW-0812">Transmembrane</keyword>
<feature type="compositionally biased region" description="Polar residues" evidence="1">
    <location>
        <begin position="125"/>
        <end position="140"/>
    </location>
</feature>
<evidence type="ECO:0000313" key="4">
    <source>
        <dbReference type="Proteomes" id="UP001054837"/>
    </source>
</evidence>
<proteinExistence type="predicted"/>
<feature type="compositionally biased region" description="Polar residues" evidence="1">
    <location>
        <begin position="199"/>
        <end position="221"/>
    </location>
</feature>
<feature type="region of interest" description="Disordered" evidence="1">
    <location>
        <begin position="196"/>
        <end position="233"/>
    </location>
</feature>
<accession>A0AAV4WBV2</accession>
<evidence type="ECO:0000313" key="3">
    <source>
        <dbReference type="EMBL" id="GIY80227.1"/>
    </source>
</evidence>
<reference evidence="3 4" key="1">
    <citation type="submission" date="2021-06" db="EMBL/GenBank/DDBJ databases">
        <title>Caerostris darwini draft genome.</title>
        <authorList>
            <person name="Kono N."/>
            <person name="Arakawa K."/>
        </authorList>
    </citation>
    <scope>NUCLEOTIDE SEQUENCE [LARGE SCALE GENOMIC DNA]</scope>
</reference>
<sequence length="233" mass="25582">MATSDTNRLCHRENGKLLDQCTRNILSCGDRIKISENAYQVIHIILMVVFLMVGVLFFLSTRYIFPYEVTKTRVIFFSFAGIISMYFSLCCLEQSLGVDLSCCCIYCNIAPSARQEGPVADVENQAATRQPEGNGSQPGSSDDDSKNGNQGSRTLATFTMPGVEIEDEDEYTRGACAPPPQMPPAMTPREKWAIWEPTPRSNVGRQTAKNSSKPANASESTPILAGNNMGTVY</sequence>
<name>A0AAV4WBV2_9ARAC</name>
<protein>
    <submittedName>
        <fullName evidence="3">Uncharacterized protein</fullName>
    </submittedName>
</protein>
<feature type="compositionally biased region" description="Polar residues" evidence="1">
    <location>
        <begin position="147"/>
        <end position="157"/>
    </location>
</feature>
<keyword evidence="2" id="KW-1133">Transmembrane helix</keyword>
<organism evidence="3 4">
    <name type="scientific">Caerostris darwini</name>
    <dbReference type="NCBI Taxonomy" id="1538125"/>
    <lineage>
        <taxon>Eukaryota</taxon>
        <taxon>Metazoa</taxon>
        <taxon>Ecdysozoa</taxon>
        <taxon>Arthropoda</taxon>
        <taxon>Chelicerata</taxon>
        <taxon>Arachnida</taxon>
        <taxon>Araneae</taxon>
        <taxon>Araneomorphae</taxon>
        <taxon>Entelegynae</taxon>
        <taxon>Araneoidea</taxon>
        <taxon>Araneidae</taxon>
        <taxon>Caerostris</taxon>
    </lineage>
</organism>
<keyword evidence="2" id="KW-0472">Membrane</keyword>
<comment type="caution">
    <text evidence="3">The sequence shown here is derived from an EMBL/GenBank/DDBJ whole genome shotgun (WGS) entry which is preliminary data.</text>
</comment>
<keyword evidence="4" id="KW-1185">Reference proteome</keyword>
<feature type="transmembrane region" description="Helical" evidence="2">
    <location>
        <begin position="72"/>
        <end position="89"/>
    </location>
</feature>
<evidence type="ECO:0000256" key="1">
    <source>
        <dbReference type="SAM" id="MobiDB-lite"/>
    </source>
</evidence>
<gene>
    <name evidence="3" type="ORF">CDAR_19071</name>
</gene>
<evidence type="ECO:0000256" key="2">
    <source>
        <dbReference type="SAM" id="Phobius"/>
    </source>
</evidence>
<dbReference type="EMBL" id="BPLQ01014490">
    <property type="protein sequence ID" value="GIY80227.1"/>
    <property type="molecule type" value="Genomic_DNA"/>
</dbReference>
<feature type="region of interest" description="Disordered" evidence="1">
    <location>
        <begin position="118"/>
        <end position="157"/>
    </location>
</feature>
<dbReference type="Proteomes" id="UP001054837">
    <property type="component" value="Unassembled WGS sequence"/>
</dbReference>
<dbReference type="AlphaFoldDB" id="A0AAV4WBV2"/>
<feature type="transmembrane region" description="Helical" evidence="2">
    <location>
        <begin position="41"/>
        <end position="60"/>
    </location>
</feature>